<gene>
    <name evidence="4" type="ORF">BXY82_1251</name>
</gene>
<dbReference type="Proteomes" id="UP000294689">
    <property type="component" value="Unassembled WGS sequence"/>
</dbReference>
<evidence type="ECO:0000256" key="1">
    <source>
        <dbReference type="ARBA" id="ARBA00022603"/>
    </source>
</evidence>
<dbReference type="EMBL" id="SOBW01000007">
    <property type="protein sequence ID" value="TDU43832.1"/>
    <property type="molecule type" value="Genomic_DNA"/>
</dbReference>
<dbReference type="InterPro" id="IPR029028">
    <property type="entry name" value="Alpha/beta_knot_MTases"/>
</dbReference>
<keyword evidence="5" id="KW-1185">Reference proteome</keyword>
<accession>A0A4R7Q9Z1</accession>
<dbReference type="GO" id="GO:0008173">
    <property type="term" value="F:RNA methyltransferase activity"/>
    <property type="evidence" value="ECO:0007669"/>
    <property type="project" value="InterPro"/>
</dbReference>
<keyword evidence="1 4" id="KW-0489">Methyltransferase</keyword>
<evidence type="ECO:0000256" key="2">
    <source>
        <dbReference type="ARBA" id="ARBA00022679"/>
    </source>
</evidence>
<dbReference type="PANTHER" id="PTHR46429">
    <property type="entry name" value="23S RRNA (GUANOSINE-2'-O-)-METHYLTRANSFERASE RLMB"/>
    <property type="match status" value="1"/>
</dbReference>
<dbReference type="Gene3D" id="3.40.1280.10">
    <property type="match status" value="1"/>
</dbReference>
<dbReference type="GO" id="GO:0032259">
    <property type="term" value="P:methylation"/>
    <property type="evidence" value="ECO:0007669"/>
    <property type="project" value="UniProtKB-KW"/>
</dbReference>
<reference evidence="4 5" key="1">
    <citation type="submission" date="2019-03" db="EMBL/GenBank/DDBJ databases">
        <title>Genomic Encyclopedia of Archaeal and Bacterial Type Strains, Phase II (KMG-II): from individual species to whole genera.</title>
        <authorList>
            <person name="Goeker M."/>
        </authorList>
    </citation>
    <scope>NUCLEOTIDE SEQUENCE [LARGE SCALE GENOMIC DNA]</scope>
    <source>
        <strain evidence="4 5">DSM 28135</strain>
    </source>
</reference>
<dbReference type="GO" id="GO:0006396">
    <property type="term" value="P:RNA processing"/>
    <property type="evidence" value="ECO:0007669"/>
    <property type="project" value="InterPro"/>
</dbReference>
<dbReference type="CDD" id="cd18097">
    <property type="entry name" value="SpoU-like"/>
    <property type="match status" value="1"/>
</dbReference>
<dbReference type="InterPro" id="IPR029026">
    <property type="entry name" value="tRNA_m1G_MTases_N"/>
</dbReference>
<feature type="domain" description="tRNA/rRNA methyltransferase SpoU type" evidence="3">
    <location>
        <begin position="25"/>
        <end position="167"/>
    </location>
</feature>
<dbReference type="GO" id="GO:0005829">
    <property type="term" value="C:cytosol"/>
    <property type="evidence" value="ECO:0007669"/>
    <property type="project" value="TreeGrafter"/>
</dbReference>
<dbReference type="OrthoDB" id="9795352at2"/>
<dbReference type="SUPFAM" id="SSF75217">
    <property type="entry name" value="alpha/beta knot"/>
    <property type="match status" value="1"/>
</dbReference>
<evidence type="ECO:0000259" key="3">
    <source>
        <dbReference type="Pfam" id="PF00588"/>
    </source>
</evidence>
<dbReference type="InterPro" id="IPR004441">
    <property type="entry name" value="rRNA_MeTrfase_TrmH"/>
</dbReference>
<sequence length="178" mass="19725">MRKLKNSELDRLSVDEFKSTEKTPLIIVLDNIRSLNNIGSVFRTSDAFLVEKIYLCGITATPPHKDIHKTALGSTDTVDWEYAEHTLDVLKKLKSDGTIVASIEQAEHAIMLNEFMPEANQKYALVFGNEVKGASQQVVSASDLIIEIPQFGTKHSLNISVSCGVVVWDVFAKMSAEQ</sequence>
<protein>
    <submittedName>
        <fullName evidence="4">SpoU rRNA methylase family protein</fullName>
    </submittedName>
</protein>
<dbReference type="AlphaFoldDB" id="A0A4R7Q9Z1"/>
<dbReference type="GO" id="GO:0003723">
    <property type="term" value="F:RNA binding"/>
    <property type="evidence" value="ECO:0007669"/>
    <property type="project" value="InterPro"/>
</dbReference>
<dbReference type="RefSeq" id="WP_133757264.1">
    <property type="nucleotide sequence ID" value="NZ_SOBW01000007.1"/>
</dbReference>
<dbReference type="InterPro" id="IPR001537">
    <property type="entry name" value="SpoU_MeTrfase"/>
</dbReference>
<proteinExistence type="predicted"/>
<comment type="caution">
    <text evidence="4">The sequence shown here is derived from an EMBL/GenBank/DDBJ whole genome shotgun (WGS) entry which is preliminary data.</text>
</comment>
<name>A0A4R7Q9Z1_9FLAO</name>
<evidence type="ECO:0000313" key="5">
    <source>
        <dbReference type="Proteomes" id="UP000294689"/>
    </source>
</evidence>
<dbReference type="Pfam" id="PF00588">
    <property type="entry name" value="SpoU_methylase"/>
    <property type="match status" value="1"/>
</dbReference>
<keyword evidence="2" id="KW-0808">Transferase</keyword>
<evidence type="ECO:0000313" key="4">
    <source>
        <dbReference type="EMBL" id="TDU43832.1"/>
    </source>
</evidence>
<dbReference type="PANTHER" id="PTHR46429:SF1">
    <property type="entry name" value="23S RRNA (GUANOSINE-2'-O-)-METHYLTRANSFERASE RLMB"/>
    <property type="match status" value="1"/>
</dbReference>
<organism evidence="4 5">
    <name type="scientific">Gelidibacter sediminis</name>
    <dbReference type="NCBI Taxonomy" id="1608710"/>
    <lineage>
        <taxon>Bacteria</taxon>
        <taxon>Pseudomonadati</taxon>
        <taxon>Bacteroidota</taxon>
        <taxon>Flavobacteriia</taxon>
        <taxon>Flavobacteriales</taxon>
        <taxon>Flavobacteriaceae</taxon>
        <taxon>Gelidibacter</taxon>
    </lineage>
</organism>